<dbReference type="InterPro" id="IPR029479">
    <property type="entry name" value="Nitroreductase"/>
</dbReference>
<dbReference type="InterPro" id="IPR033878">
    <property type="entry name" value="NfsB-like"/>
</dbReference>
<keyword evidence="3" id="KW-0285">Flavoprotein</keyword>
<dbReference type="Pfam" id="PF00881">
    <property type="entry name" value="Nitroreductase"/>
    <property type="match status" value="1"/>
</dbReference>
<keyword evidence="9" id="KW-1185">Reference proteome</keyword>
<dbReference type="EMBL" id="BMJS01000001">
    <property type="protein sequence ID" value="GGF86829.1"/>
    <property type="molecule type" value="Genomic_DNA"/>
</dbReference>
<evidence type="ECO:0000256" key="3">
    <source>
        <dbReference type="ARBA" id="ARBA00022630"/>
    </source>
</evidence>
<gene>
    <name evidence="8" type="primary">yfkO</name>
    <name evidence="8" type="ORF">GCM10010995_00170</name>
</gene>
<name>A0A8J2Z2F9_9GAMM</name>
<evidence type="ECO:0000256" key="4">
    <source>
        <dbReference type="ARBA" id="ARBA00022643"/>
    </source>
</evidence>
<evidence type="ECO:0000256" key="6">
    <source>
        <dbReference type="ARBA" id="ARBA00023002"/>
    </source>
</evidence>
<evidence type="ECO:0000313" key="9">
    <source>
        <dbReference type="Proteomes" id="UP000636949"/>
    </source>
</evidence>
<sequence>MNYIELLEQRFACKKFDPTRKISAKDKAFILEAGRLSPSSFGLEPWQFIVIQDDKLREKLKPACWNQSQITDSSFIVIILSRKAHNFRGKSDYVRQKVSRRNLPQEMQDTYLGLVQNYLSVEDTDAWAKRQCYIALTNLLNAAQSLGISSCPIEGFEAENVKKVLDEYKQINFDDFDFSGVMCAFGYSAMDLPKKFRAASTEVIIEI</sequence>
<feature type="domain" description="Nitroreductase" evidence="7">
    <location>
        <begin position="8"/>
        <end position="166"/>
    </location>
</feature>
<dbReference type="GO" id="GO:0016491">
    <property type="term" value="F:oxidoreductase activity"/>
    <property type="evidence" value="ECO:0007669"/>
    <property type="project" value="UniProtKB-KW"/>
</dbReference>
<organism evidence="8 9">
    <name type="scientific">Cysteiniphilum litorale</name>
    <dbReference type="NCBI Taxonomy" id="2056700"/>
    <lineage>
        <taxon>Bacteria</taxon>
        <taxon>Pseudomonadati</taxon>
        <taxon>Pseudomonadota</taxon>
        <taxon>Gammaproteobacteria</taxon>
        <taxon>Thiotrichales</taxon>
        <taxon>Fastidiosibacteraceae</taxon>
        <taxon>Cysteiniphilum</taxon>
    </lineage>
</organism>
<comment type="similarity">
    <text evidence="2">Belongs to the nitroreductase family.</text>
</comment>
<keyword evidence="5" id="KW-0521">NADP</keyword>
<keyword evidence="4" id="KW-0288">FMN</keyword>
<dbReference type="PANTHER" id="PTHR43673:SF2">
    <property type="entry name" value="NITROREDUCTASE"/>
    <property type="match status" value="1"/>
</dbReference>
<proteinExistence type="inferred from homology"/>
<evidence type="ECO:0000256" key="5">
    <source>
        <dbReference type="ARBA" id="ARBA00022857"/>
    </source>
</evidence>
<accession>A0A8J2Z2F9</accession>
<dbReference type="PANTHER" id="PTHR43673">
    <property type="entry name" value="NAD(P)H NITROREDUCTASE YDGI-RELATED"/>
    <property type="match status" value="1"/>
</dbReference>
<dbReference type="InterPro" id="IPR000415">
    <property type="entry name" value="Nitroreductase-like"/>
</dbReference>
<evidence type="ECO:0000256" key="1">
    <source>
        <dbReference type="ARBA" id="ARBA00001917"/>
    </source>
</evidence>
<dbReference type="Gene3D" id="3.40.109.10">
    <property type="entry name" value="NADH Oxidase"/>
    <property type="match status" value="1"/>
</dbReference>
<evidence type="ECO:0000256" key="2">
    <source>
        <dbReference type="ARBA" id="ARBA00007118"/>
    </source>
</evidence>
<dbReference type="AlphaFoldDB" id="A0A8J2Z2F9"/>
<dbReference type="SUPFAM" id="SSF55469">
    <property type="entry name" value="FMN-dependent nitroreductase-like"/>
    <property type="match status" value="1"/>
</dbReference>
<protein>
    <submittedName>
        <fullName evidence="8">Putative NAD(P)H nitroreductase YfkO</fullName>
    </submittedName>
</protein>
<evidence type="ECO:0000313" key="8">
    <source>
        <dbReference type="EMBL" id="GGF86829.1"/>
    </source>
</evidence>
<comment type="caution">
    <text evidence="8">The sequence shown here is derived from an EMBL/GenBank/DDBJ whole genome shotgun (WGS) entry which is preliminary data.</text>
</comment>
<reference evidence="8" key="1">
    <citation type="journal article" date="2014" name="Int. J. Syst. Evol. Microbiol.">
        <title>Complete genome sequence of Corynebacterium casei LMG S-19264T (=DSM 44701T), isolated from a smear-ripened cheese.</title>
        <authorList>
            <consortium name="US DOE Joint Genome Institute (JGI-PGF)"/>
            <person name="Walter F."/>
            <person name="Albersmeier A."/>
            <person name="Kalinowski J."/>
            <person name="Ruckert C."/>
        </authorList>
    </citation>
    <scope>NUCLEOTIDE SEQUENCE</scope>
    <source>
        <strain evidence="8">CGMCC 1.15758</strain>
    </source>
</reference>
<reference evidence="8" key="2">
    <citation type="submission" date="2020-09" db="EMBL/GenBank/DDBJ databases">
        <authorList>
            <person name="Sun Q."/>
            <person name="Zhou Y."/>
        </authorList>
    </citation>
    <scope>NUCLEOTIDE SEQUENCE</scope>
    <source>
        <strain evidence="8">CGMCC 1.15758</strain>
    </source>
</reference>
<dbReference type="CDD" id="cd02149">
    <property type="entry name" value="NfsB-like"/>
    <property type="match status" value="1"/>
</dbReference>
<dbReference type="Proteomes" id="UP000636949">
    <property type="component" value="Unassembled WGS sequence"/>
</dbReference>
<comment type="cofactor">
    <cofactor evidence="1">
        <name>FMN</name>
        <dbReference type="ChEBI" id="CHEBI:58210"/>
    </cofactor>
</comment>
<keyword evidence="6" id="KW-0560">Oxidoreductase</keyword>
<evidence type="ECO:0000259" key="7">
    <source>
        <dbReference type="Pfam" id="PF00881"/>
    </source>
</evidence>